<feature type="transmembrane region" description="Helical" evidence="12">
    <location>
        <begin position="41"/>
        <end position="59"/>
    </location>
</feature>
<dbReference type="Gene3D" id="3.30.870.10">
    <property type="entry name" value="Endonuclease Chain A"/>
    <property type="match status" value="2"/>
</dbReference>
<keyword evidence="5 12" id="KW-0812">Transmembrane</keyword>
<dbReference type="SUPFAM" id="SSF56024">
    <property type="entry name" value="Phospholipase D/nuclease"/>
    <property type="match status" value="2"/>
</dbReference>
<evidence type="ECO:0000256" key="12">
    <source>
        <dbReference type="HAMAP-Rule" id="MF_01916"/>
    </source>
</evidence>
<dbReference type="CDD" id="cd09110">
    <property type="entry name" value="PLDc_CLS_1"/>
    <property type="match status" value="1"/>
</dbReference>
<evidence type="ECO:0000256" key="10">
    <source>
        <dbReference type="ARBA" id="ARBA00023209"/>
    </source>
</evidence>
<evidence type="ECO:0000256" key="11">
    <source>
        <dbReference type="ARBA" id="ARBA00023264"/>
    </source>
</evidence>
<dbReference type="PANTHER" id="PTHR21248:SF22">
    <property type="entry name" value="PHOSPHOLIPASE D"/>
    <property type="match status" value="1"/>
</dbReference>
<feature type="domain" description="PLD phosphodiesterase" evidence="14">
    <location>
        <begin position="222"/>
        <end position="249"/>
    </location>
</feature>
<comment type="subcellular location">
    <subcellularLocation>
        <location evidence="1 12">Cell membrane</location>
        <topology evidence="1 12">Multi-pass membrane protein</topology>
    </subcellularLocation>
</comment>
<dbReference type="EMBL" id="BBSI01000017">
    <property type="protein sequence ID" value="GAM80028.1"/>
    <property type="molecule type" value="Genomic_DNA"/>
</dbReference>
<gene>
    <name evidence="15" type="ORF">JCM5805K_1136</name>
</gene>
<dbReference type="CDD" id="cd09112">
    <property type="entry name" value="PLDc_CLS_2"/>
    <property type="match status" value="1"/>
</dbReference>
<feature type="active site" evidence="12">
    <location>
        <position position="234"/>
    </location>
</feature>
<dbReference type="GO" id="GO:0005886">
    <property type="term" value="C:plasma membrane"/>
    <property type="evidence" value="ECO:0007669"/>
    <property type="project" value="UniProtKB-SubCell"/>
</dbReference>
<feature type="active site" evidence="12">
    <location>
        <position position="411"/>
    </location>
</feature>
<keyword evidence="7 12" id="KW-1133">Transmembrane helix</keyword>
<keyword evidence="9 12" id="KW-0472">Membrane</keyword>
<dbReference type="InterPro" id="IPR027379">
    <property type="entry name" value="CLS_N"/>
</dbReference>
<comment type="catalytic activity">
    <reaction evidence="12">
        <text>2 a 1,2-diacyl-sn-glycero-3-phospho-(1'-sn-glycerol) = a cardiolipin + glycerol</text>
        <dbReference type="Rhea" id="RHEA:31451"/>
        <dbReference type="ChEBI" id="CHEBI:17754"/>
        <dbReference type="ChEBI" id="CHEBI:62237"/>
        <dbReference type="ChEBI" id="CHEBI:64716"/>
    </reaction>
</comment>
<keyword evidence="10 12" id="KW-0594">Phospholipid biosynthesis</keyword>
<proteinExistence type="inferred from homology"/>
<keyword evidence="4 12" id="KW-0808">Transferase</keyword>
<evidence type="ECO:0000256" key="2">
    <source>
        <dbReference type="ARBA" id="ARBA00022475"/>
    </source>
</evidence>
<feature type="active site" evidence="12">
    <location>
        <position position="406"/>
    </location>
</feature>
<comment type="caution">
    <text evidence="12">Lacks conserved residue(s) required for the propagation of feature annotation.</text>
</comment>
<evidence type="ECO:0000313" key="15">
    <source>
        <dbReference type="EMBL" id="GAM80028.1"/>
    </source>
</evidence>
<dbReference type="EC" id="2.7.8.-" evidence="12 13"/>
<keyword evidence="11 12" id="KW-1208">Phospholipid metabolism</keyword>
<dbReference type="Proteomes" id="UP000031847">
    <property type="component" value="Unassembled WGS sequence"/>
</dbReference>
<comment type="caution">
    <text evidence="15">The sequence shown here is derived from an EMBL/GenBank/DDBJ whole genome shotgun (WGS) entry which is preliminary data.</text>
</comment>
<sequence length="486" mass="56377">MGEIILSFIALFELALFFLNVILSFVIIFRERKSTAATWSWLFVVNLLPIIGFILYLLIGRGISHYRIFKDRKRFQLGFEKQLEHAEKSYTDRLFIKKMRQNHVIGQLIHMLYVEEKSIISTNTGVKIFNDGRQKFNALIEDINKAKHHVHMEYYIFRMDRMGHEIYDALLAAAKRGVEVKLLIDAWGSNKSKMSNFKELQEAGGHVAQFFPLIMPLVNPRTNYRLYRKIVVIDGIIGYTGGFNVGDEYASITKKFGYWRDNHLRLTGDIVYSLQHRFILDWNSQHHFEVTEGEPYFPDSIVEGHVATQLVTSGPDEDKEQIKLTYMKMISGAEREIIIQTPYYIPSDALHESIKLALLSGVQVKLLIPNKPDHPLVYWATYFHAADLVKYGAKVYTYENGFVHSKTLIIDGEYASVGSANLDYRSLQLCFEANVVIYDYDISQKLRNDFMKDLKLSRPLTLERYEERSKLVRFKEGLARLIAPML</sequence>
<dbReference type="SMART" id="SM00155">
    <property type="entry name" value="PLDc"/>
    <property type="match status" value="2"/>
</dbReference>
<reference evidence="15 16" key="1">
    <citation type="submission" date="2015-01" db="EMBL/GenBank/DDBJ databases">
        <title>Lactococcus lactis subsp.lactis JCM 5805 whole genome shotgun sequence.</title>
        <authorList>
            <person name="Fujii T."/>
            <person name="Tomita Y."/>
            <person name="Ikushima S."/>
            <person name="Fujiwara D."/>
        </authorList>
    </citation>
    <scope>NUCLEOTIDE SEQUENCE [LARGE SCALE GENOMIC DNA]</scope>
    <source>
        <strain evidence="15 16">JCM 5805</strain>
    </source>
</reference>
<keyword evidence="2 12" id="KW-1003">Cell membrane</keyword>
<keyword evidence="6" id="KW-0677">Repeat</keyword>
<accession>A0A0B8QYP1</accession>
<dbReference type="GO" id="GO:0032049">
    <property type="term" value="P:cardiolipin biosynthetic process"/>
    <property type="evidence" value="ECO:0007669"/>
    <property type="project" value="UniProtKB-UniRule"/>
</dbReference>
<evidence type="ECO:0000256" key="6">
    <source>
        <dbReference type="ARBA" id="ARBA00022737"/>
    </source>
</evidence>
<dbReference type="InterPro" id="IPR025202">
    <property type="entry name" value="PLD-like_dom"/>
</dbReference>
<comment type="function">
    <text evidence="12">Catalyzes the reversible phosphatidyl group transfer from one phosphatidylglycerol molecule to another to form cardiolipin (CL) (diphosphatidylglycerol) and glycerol.</text>
</comment>
<feature type="active site" evidence="12">
    <location>
        <position position="404"/>
    </location>
</feature>
<feature type="transmembrane region" description="Helical" evidence="12">
    <location>
        <begin position="6"/>
        <end position="29"/>
    </location>
</feature>
<evidence type="ECO:0000256" key="9">
    <source>
        <dbReference type="ARBA" id="ARBA00023136"/>
    </source>
</evidence>
<evidence type="ECO:0000313" key="16">
    <source>
        <dbReference type="Proteomes" id="UP000031847"/>
    </source>
</evidence>
<dbReference type="InterPro" id="IPR022924">
    <property type="entry name" value="Cardiolipin_synthase"/>
</dbReference>
<keyword evidence="3 12" id="KW-0444">Lipid biosynthesis</keyword>
<dbReference type="PROSITE" id="PS50035">
    <property type="entry name" value="PLD"/>
    <property type="match status" value="2"/>
</dbReference>
<evidence type="ECO:0000256" key="5">
    <source>
        <dbReference type="ARBA" id="ARBA00022692"/>
    </source>
</evidence>
<evidence type="ECO:0000259" key="14">
    <source>
        <dbReference type="PROSITE" id="PS50035"/>
    </source>
</evidence>
<evidence type="ECO:0000256" key="3">
    <source>
        <dbReference type="ARBA" id="ARBA00022516"/>
    </source>
</evidence>
<feature type="active site" evidence="12">
    <location>
        <position position="229"/>
    </location>
</feature>
<dbReference type="HAMAP" id="MF_01916">
    <property type="entry name" value="Cardiolipin_synth_Cls"/>
    <property type="match status" value="1"/>
</dbReference>
<feature type="domain" description="PLD phosphodiesterase" evidence="14">
    <location>
        <begin position="399"/>
        <end position="426"/>
    </location>
</feature>
<dbReference type="AlphaFoldDB" id="A0A0B8QYP1"/>
<dbReference type="Pfam" id="PF13091">
    <property type="entry name" value="PLDc_2"/>
    <property type="match status" value="2"/>
</dbReference>
<evidence type="ECO:0000256" key="1">
    <source>
        <dbReference type="ARBA" id="ARBA00004651"/>
    </source>
</evidence>
<evidence type="ECO:0000256" key="8">
    <source>
        <dbReference type="ARBA" id="ARBA00023098"/>
    </source>
</evidence>
<dbReference type="NCBIfam" id="TIGR04265">
    <property type="entry name" value="bac_cardiolipin"/>
    <property type="match status" value="1"/>
</dbReference>
<comment type="similarity">
    <text evidence="12">Belongs to the phospholipase D family. Cardiolipin synthase subfamily.</text>
</comment>
<evidence type="ECO:0000256" key="4">
    <source>
        <dbReference type="ARBA" id="ARBA00022679"/>
    </source>
</evidence>
<protein>
    <recommendedName>
        <fullName evidence="12 13">Cardiolipin synthase</fullName>
        <shortName evidence="12">CL synthase</shortName>
        <ecNumber evidence="12 13">2.7.8.-</ecNumber>
    </recommendedName>
</protein>
<dbReference type="PANTHER" id="PTHR21248">
    <property type="entry name" value="CARDIOLIPIN SYNTHASE"/>
    <property type="match status" value="1"/>
</dbReference>
<dbReference type="InterPro" id="IPR001736">
    <property type="entry name" value="PLipase_D/transphosphatidylase"/>
</dbReference>
<dbReference type="FunFam" id="3.30.870.10:FF:000014">
    <property type="entry name" value="Cardiolipin synthase"/>
    <property type="match status" value="1"/>
</dbReference>
<organism evidence="15 16">
    <name type="scientific">Lactococcus lactis subsp. lactis</name>
    <name type="common">Streptococcus lactis</name>
    <dbReference type="NCBI Taxonomy" id="1360"/>
    <lineage>
        <taxon>Bacteria</taxon>
        <taxon>Bacillati</taxon>
        <taxon>Bacillota</taxon>
        <taxon>Bacilli</taxon>
        <taxon>Lactobacillales</taxon>
        <taxon>Streptococcaceae</taxon>
        <taxon>Lactococcus</taxon>
    </lineage>
</organism>
<evidence type="ECO:0000256" key="7">
    <source>
        <dbReference type="ARBA" id="ARBA00022989"/>
    </source>
</evidence>
<dbReference type="Pfam" id="PF13396">
    <property type="entry name" value="PLDc_N"/>
    <property type="match status" value="1"/>
</dbReference>
<name>A0A0B8QYP1_LACLL</name>
<dbReference type="GO" id="GO:0008808">
    <property type="term" value="F:cardiolipin synthase activity"/>
    <property type="evidence" value="ECO:0007669"/>
    <property type="project" value="UniProtKB-UniRule"/>
</dbReference>
<evidence type="ECO:0000256" key="13">
    <source>
        <dbReference type="NCBIfam" id="TIGR04265"/>
    </source>
</evidence>
<dbReference type="InterPro" id="IPR030874">
    <property type="entry name" value="Cardiolipin_synth_Firmi"/>
</dbReference>
<keyword evidence="8 12" id="KW-0443">Lipid metabolism</keyword>